<dbReference type="EMBL" id="FOCC01000001">
    <property type="protein sequence ID" value="SEM31308.1"/>
    <property type="molecule type" value="Genomic_DNA"/>
</dbReference>
<proteinExistence type="predicted"/>
<gene>
    <name evidence="1" type="ORF">SAMN05216431_10151</name>
</gene>
<dbReference type="Proteomes" id="UP000182089">
    <property type="component" value="Unassembled WGS sequence"/>
</dbReference>
<evidence type="ECO:0000313" key="2">
    <source>
        <dbReference type="Proteomes" id="UP000182089"/>
    </source>
</evidence>
<organism evidence="1 2">
    <name type="scientific">Ligilactobacillus ruminis</name>
    <dbReference type="NCBI Taxonomy" id="1623"/>
    <lineage>
        <taxon>Bacteria</taxon>
        <taxon>Bacillati</taxon>
        <taxon>Bacillota</taxon>
        <taxon>Bacilli</taxon>
        <taxon>Lactobacillales</taxon>
        <taxon>Lactobacillaceae</taxon>
        <taxon>Ligilactobacillus</taxon>
    </lineage>
</organism>
<evidence type="ECO:0000313" key="1">
    <source>
        <dbReference type="EMBL" id="SEM31308.1"/>
    </source>
</evidence>
<reference evidence="1 2" key="1">
    <citation type="submission" date="2016-10" db="EMBL/GenBank/DDBJ databases">
        <authorList>
            <person name="Varghese N."/>
            <person name="Submissions S."/>
        </authorList>
    </citation>
    <scope>NUCLEOTIDE SEQUENCE [LARGE SCALE GENOMIC DNA]</scope>
    <source>
        <strain evidence="1 2">WC1T17</strain>
    </source>
</reference>
<comment type="caution">
    <text evidence="1">The sequence shown here is derived from an EMBL/GenBank/DDBJ whole genome shotgun (WGS) entry which is preliminary data.</text>
</comment>
<protein>
    <submittedName>
        <fullName evidence="1">Uncharacterized protein</fullName>
    </submittedName>
</protein>
<accession>A0ABY1A8W0</accession>
<sequence length="35" mass="3944">MSEILAVIVAAVLAFYIAQRYSLDDSLDIKSGWRK</sequence>
<name>A0ABY1A8W0_9LACO</name>